<feature type="signal peptide" evidence="2">
    <location>
        <begin position="1"/>
        <end position="18"/>
    </location>
</feature>
<keyword evidence="2" id="KW-0732">Signal</keyword>
<evidence type="ECO:0000313" key="3">
    <source>
        <dbReference type="EMBL" id="CAF3663833.1"/>
    </source>
</evidence>
<feature type="region of interest" description="Disordered" evidence="1">
    <location>
        <begin position="472"/>
        <end position="513"/>
    </location>
</feature>
<dbReference type="Proteomes" id="UP000663874">
    <property type="component" value="Unassembled WGS sequence"/>
</dbReference>
<dbReference type="AlphaFoldDB" id="A0A818S9N9"/>
<reference evidence="3" key="1">
    <citation type="submission" date="2021-02" db="EMBL/GenBank/DDBJ databases">
        <authorList>
            <person name="Nowell W R."/>
        </authorList>
    </citation>
    <scope>NUCLEOTIDE SEQUENCE</scope>
</reference>
<organism evidence="3 4">
    <name type="scientific">Rotaria sordida</name>
    <dbReference type="NCBI Taxonomy" id="392033"/>
    <lineage>
        <taxon>Eukaryota</taxon>
        <taxon>Metazoa</taxon>
        <taxon>Spiralia</taxon>
        <taxon>Gnathifera</taxon>
        <taxon>Rotifera</taxon>
        <taxon>Eurotatoria</taxon>
        <taxon>Bdelloidea</taxon>
        <taxon>Philodinida</taxon>
        <taxon>Philodinidae</taxon>
        <taxon>Rotaria</taxon>
    </lineage>
</organism>
<comment type="caution">
    <text evidence="3">The sequence shown here is derived from an EMBL/GenBank/DDBJ whole genome shotgun (WGS) entry which is preliminary data.</text>
</comment>
<accession>A0A818S9N9</accession>
<feature type="chain" id="PRO_5032422495" evidence="2">
    <location>
        <begin position="19"/>
        <end position="513"/>
    </location>
</feature>
<protein>
    <submittedName>
        <fullName evidence="3">Uncharacterized protein</fullName>
    </submittedName>
</protein>
<dbReference type="EMBL" id="CAJOBE010000595">
    <property type="protein sequence ID" value="CAF3663833.1"/>
    <property type="molecule type" value="Genomic_DNA"/>
</dbReference>
<evidence type="ECO:0000313" key="4">
    <source>
        <dbReference type="Proteomes" id="UP000663874"/>
    </source>
</evidence>
<gene>
    <name evidence="3" type="ORF">FNK824_LOCUS6734</name>
</gene>
<proteinExistence type="predicted"/>
<evidence type="ECO:0000256" key="2">
    <source>
        <dbReference type="SAM" id="SignalP"/>
    </source>
</evidence>
<name>A0A818S9N9_9BILA</name>
<evidence type="ECO:0000256" key="1">
    <source>
        <dbReference type="SAM" id="MobiDB-lite"/>
    </source>
</evidence>
<sequence>MRISLVLLLCFLIVMVNSAKTKVTRRRVISTTGQNSTKAPTPKSAYAYLRSVRGKRSCTGRSCPFWERHGRSFAALRCYAQQYQECTCLHRMCFSSCMFTRQVCNEEMVSCLRQICPRCMPPSASAMCAVYDSLAVQVANALSVFACYPCCPIINNVGINNNTGGNSATQTTTMIEPESSSITPFITTNGEFNGGEYPSGTGEEVLPGTNQNVGTFPSNNGNGGASTNVNGNGIPNSNGNGFINGNGNGIPNSNGNGFANANGNGIPNSNGNGFINGNGNGIPNSNGNGFVNANGNGIPNSNGNGFINGNGNGIPNSNGNGFVNTNGNGIPNSNGNGFINGNGNGFVNANGNGIPNSNGNGFINGNGNGIPNNNGNGFVNANGNGIPNSNGNGFINGNGNGNGISNGNGNNVANGNGNGNGNIPNNYPGIVFPGSDLMFYNNNFPLRSQQALKQRVRQTIPTTKRRLSTIRRTPVTSPRTQGVTTIRGNKVNSSVRKPVQTQKKPQTNNRTKS</sequence>